<feature type="transmembrane region" description="Helical" evidence="2">
    <location>
        <begin position="71"/>
        <end position="92"/>
    </location>
</feature>
<dbReference type="SUPFAM" id="SSF51735">
    <property type="entry name" value="NAD(P)-binding Rossmann-fold domains"/>
    <property type="match status" value="1"/>
</dbReference>
<feature type="transmembrane region" description="Helical" evidence="2">
    <location>
        <begin position="41"/>
        <end position="59"/>
    </location>
</feature>
<proteinExistence type="inferred from homology"/>
<dbReference type="EMBL" id="CP045798">
    <property type="protein sequence ID" value="QNB46997.1"/>
    <property type="molecule type" value="Genomic_DNA"/>
</dbReference>
<dbReference type="InterPro" id="IPR029063">
    <property type="entry name" value="SAM-dependent_MTases_sf"/>
</dbReference>
<name>A0A7G6E4J3_THEFR</name>
<keyword evidence="5" id="KW-1185">Reference proteome</keyword>
<reference evidence="4 5" key="1">
    <citation type="journal article" date="2019" name="Front. Microbiol.">
        <title>Thermoanaerosceptrum fracticalcis gen. nov. sp. nov., a Novel Fumarate-Fermenting Microorganism From a Deep Fractured Carbonate Aquifer of the US Great Basin.</title>
        <authorList>
            <person name="Hamilton-Brehm S.D."/>
            <person name="Stewart L.E."/>
            <person name="Zavarin M."/>
            <person name="Caldwell M."/>
            <person name="Lawson P.A."/>
            <person name="Onstott T.C."/>
            <person name="Grzymski J."/>
            <person name="Neveux I."/>
            <person name="Lollar B.S."/>
            <person name="Russell C.E."/>
            <person name="Moser D.P."/>
        </authorList>
    </citation>
    <scope>NUCLEOTIDE SEQUENCE [LARGE SCALE GENOMIC DNA]</scope>
    <source>
        <strain evidence="4 5">DRI-13</strain>
    </source>
</reference>
<dbReference type="Proteomes" id="UP000515847">
    <property type="component" value="Chromosome"/>
</dbReference>
<dbReference type="OrthoDB" id="9803111at2"/>
<dbReference type="Pfam" id="PF02719">
    <property type="entry name" value="Polysacc_synt_2"/>
    <property type="match status" value="1"/>
</dbReference>
<keyword evidence="2" id="KW-0812">Transmembrane</keyword>
<evidence type="ECO:0000313" key="4">
    <source>
        <dbReference type="EMBL" id="QNB46997.1"/>
    </source>
</evidence>
<evidence type="ECO:0000256" key="1">
    <source>
        <dbReference type="ARBA" id="ARBA00007430"/>
    </source>
</evidence>
<dbReference type="InterPro" id="IPR003869">
    <property type="entry name" value="Polysac_CapD-like"/>
</dbReference>
<dbReference type="RefSeq" id="WP_051965476.1">
    <property type="nucleotide sequence ID" value="NZ_CP045798.1"/>
</dbReference>
<evidence type="ECO:0000259" key="3">
    <source>
        <dbReference type="Pfam" id="PF02719"/>
    </source>
</evidence>
<dbReference type="KEGG" id="tfr:BR63_12175"/>
<dbReference type="PANTHER" id="PTHR43318">
    <property type="entry name" value="UDP-N-ACETYLGLUCOSAMINE 4,6-DEHYDRATASE"/>
    <property type="match status" value="1"/>
</dbReference>
<dbReference type="Pfam" id="PF13727">
    <property type="entry name" value="CoA_binding_3"/>
    <property type="match status" value="1"/>
</dbReference>
<dbReference type="CDD" id="cd05237">
    <property type="entry name" value="UDP_invert_4-6DH_SDR_e"/>
    <property type="match status" value="1"/>
</dbReference>
<sequence length="608" mass="69188">MNRYSLAVLDFIIGVFAFYSAFYIRFDGQIPEVFLSVFNKFWLLYALIKITTFYFLGVYKRIWRYAGIRDLLVVVNSVSVSILVLITLGYYLRETVPRSVYILTWMLDMIMAGGIRVVPKIYYERSLKLVPRDAKHLLVIGAGDAGVLVVKELQRQALASLIPIGFIDDDTAKQNIKIMGIPVLGTRAELEQVIKENDIQQVLIAMPSAPGKVIREIVEKCRALRVPVRTLPRMYDIINGQISVDLIREVKLEDLLGREPVKLDMERIAETIRHKRVLVTGAGGSIGSELCRQICRYDPKEIALLGHDENPIFEIELELRSKYPNLKIYSIIADVKDKNRIIQIFSEKRPEIVFHAAAHKHVPLMEYSPGEAFKNNIIGTKNVAEASDRLSVETFVLISTDKAVNPTSVMGATKRIAEIIIQYMAEMSKTKFVAVRFGNVLGSRGSVIPIFQEQIRQGGPITVTHPEMRRYFMTIPEAVQLVLQAASMAQGGEIFVLDMGEPVKIVDMAKELIRLSGLEPEKDIAIQFTGIRPGEKLYEELLTSEEDTTATKHKRIFIAKKQNVNKYELDRLFTDLSRQQYPNDREIIFQWLARLEKENDKEYKVSVS</sequence>
<dbReference type="SUPFAM" id="SSF53335">
    <property type="entry name" value="S-adenosyl-L-methionine-dependent methyltransferases"/>
    <property type="match status" value="1"/>
</dbReference>
<keyword evidence="2" id="KW-0472">Membrane</keyword>
<comment type="similarity">
    <text evidence="1">Belongs to the polysaccharide synthase family.</text>
</comment>
<keyword evidence="2" id="KW-1133">Transmembrane helix</keyword>
<dbReference type="InterPro" id="IPR036291">
    <property type="entry name" value="NAD(P)-bd_dom_sf"/>
</dbReference>
<organism evidence="4 5">
    <name type="scientific">Thermanaerosceptrum fracticalcis</name>
    <dbReference type="NCBI Taxonomy" id="1712410"/>
    <lineage>
        <taxon>Bacteria</taxon>
        <taxon>Bacillati</taxon>
        <taxon>Bacillota</taxon>
        <taxon>Clostridia</taxon>
        <taxon>Eubacteriales</taxon>
        <taxon>Peptococcaceae</taxon>
        <taxon>Thermanaerosceptrum</taxon>
    </lineage>
</organism>
<evidence type="ECO:0000256" key="2">
    <source>
        <dbReference type="SAM" id="Phobius"/>
    </source>
</evidence>
<accession>A0A7G6E4J3</accession>
<protein>
    <submittedName>
        <fullName evidence="4">NAD-dependent epimerase/dehydratase family protein</fullName>
    </submittedName>
</protein>
<feature type="transmembrane region" description="Helical" evidence="2">
    <location>
        <begin position="7"/>
        <end position="26"/>
    </location>
</feature>
<feature type="domain" description="Polysaccharide biosynthesis protein CapD-like" evidence="3">
    <location>
        <begin position="277"/>
        <end position="560"/>
    </location>
</feature>
<dbReference type="InterPro" id="IPR051203">
    <property type="entry name" value="Polysaccharide_Synthase-Rel"/>
</dbReference>
<dbReference type="AlphaFoldDB" id="A0A7G6E4J3"/>
<evidence type="ECO:0000313" key="5">
    <source>
        <dbReference type="Proteomes" id="UP000515847"/>
    </source>
</evidence>
<dbReference type="Gene3D" id="3.40.50.720">
    <property type="entry name" value="NAD(P)-binding Rossmann-like Domain"/>
    <property type="match status" value="2"/>
</dbReference>
<gene>
    <name evidence="4" type="ORF">BR63_12175</name>
</gene>
<dbReference type="PANTHER" id="PTHR43318:SF1">
    <property type="entry name" value="POLYSACCHARIDE BIOSYNTHESIS PROTEIN EPSC-RELATED"/>
    <property type="match status" value="1"/>
</dbReference>